<evidence type="ECO:0000313" key="2">
    <source>
        <dbReference type="EMBL" id="CAB3984473.1"/>
    </source>
</evidence>
<feature type="compositionally biased region" description="Basic and acidic residues" evidence="1">
    <location>
        <begin position="1"/>
        <end position="18"/>
    </location>
</feature>
<feature type="region of interest" description="Disordered" evidence="1">
    <location>
        <begin position="1"/>
        <end position="226"/>
    </location>
</feature>
<feature type="compositionally biased region" description="Basic and acidic residues" evidence="1">
    <location>
        <begin position="159"/>
        <end position="172"/>
    </location>
</feature>
<keyword evidence="3" id="KW-1185">Reference proteome</keyword>
<organism evidence="2 3">
    <name type="scientific">Paramuricea clavata</name>
    <name type="common">Red gorgonian</name>
    <name type="synonym">Violescent sea-whip</name>
    <dbReference type="NCBI Taxonomy" id="317549"/>
    <lineage>
        <taxon>Eukaryota</taxon>
        <taxon>Metazoa</taxon>
        <taxon>Cnidaria</taxon>
        <taxon>Anthozoa</taxon>
        <taxon>Octocorallia</taxon>
        <taxon>Malacalcyonacea</taxon>
        <taxon>Plexauridae</taxon>
        <taxon>Paramuricea</taxon>
    </lineage>
</organism>
<dbReference type="EMBL" id="CACRXK020000743">
    <property type="protein sequence ID" value="CAB3984473.1"/>
    <property type="molecule type" value="Genomic_DNA"/>
</dbReference>
<name>A0A7D9DFT3_PARCT</name>
<dbReference type="OrthoDB" id="5950045at2759"/>
<accession>A0A7D9DFT3</accession>
<protein>
    <submittedName>
        <fullName evidence="2">Uncharacterized protein</fullName>
    </submittedName>
</protein>
<sequence>MESKSKRKESYRNERNLSPERSSGIKRSSKCHEQSLEYKNSRAEEMNGSTKRKYKVDTSKHNESRQSKDFGLKTRDRSALKEAISSQGSYSTKESTGFNNRRNPQSKEAVEINGSVERNKREYSRNYEIRPDKGYGLKSPDRSRPKDPSPRQKSQFMRKNTDSRKFQSKEVNTEMNGSVERNDYSKNYEIRPHREYMYKDYGSKSEDRRHPKDPRNSRDSRKSHRKEAVYRQLNEMLQMEQHHTRYVDRSTSGEIKFVLWCPQYINPDIRGHVRGGTSLLHHRCRKCRKICFHLLGQPGTTRLCLGCSGYKEKYIPDWYYHKRCKYCQ</sequence>
<proteinExistence type="predicted"/>
<gene>
    <name evidence="2" type="ORF">PACLA_8A005792</name>
</gene>
<reference evidence="2" key="1">
    <citation type="submission" date="2020-04" db="EMBL/GenBank/DDBJ databases">
        <authorList>
            <person name="Alioto T."/>
            <person name="Alioto T."/>
            <person name="Gomez Garrido J."/>
        </authorList>
    </citation>
    <scope>NUCLEOTIDE SEQUENCE</scope>
    <source>
        <strain evidence="2">A484AB</strain>
    </source>
</reference>
<feature type="compositionally biased region" description="Basic and acidic residues" evidence="1">
    <location>
        <begin position="117"/>
        <end position="150"/>
    </location>
</feature>
<evidence type="ECO:0000256" key="1">
    <source>
        <dbReference type="SAM" id="MobiDB-lite"/>
    </source>
</evidence>
<feature type="compositionally biased region" description="Basic and acidic residues" evidence="1">
    <location>
        <begin position="30"/>
        <end position="45"/>
    </location>
</feature>
<feature type="compositionally biased region" description="Polar residues" evidence="1">
    <location>
        <begin position="84"/>
        <end position="103"/>
    </location>
</feature>
<comment type="caution">
    <text evidence="2">The sequence shown here is derived from an EMBL/GenBank/DDBJ whole genome shotgun (WGS) entry which is preliminary data.</text>
</comment>
<feature type="compositionally biased region" description="Basic and acidic residues" evidence="1">
    <location>
        <begin position="180"/>
        <end position="220"/>
    </location>
</feature>
<feature type="compositionally biased region" description="Basic and acidic residues" evidence="1">
    <location>
        <begin position="55"/>
        <end position="80"/>
    </location>
</feature>
<dbReference type="AlphaFoldDB" id="A0A7D9DFT3"/>
<evidence type="ECO:0000313" key="3">
    <source>
        <dbReference type="Proteomes" id="UP001152795"/>
    </source>
</evidence>
<dbReference type="Proteomes" id="UP001152795">
    <property type="component" value="Unassembled WGS sequence"/>
</dbReference>